<feature type="compositionally biased region" description="Basic residues" evidence="7">
    <location>
        <begin position="10"/>
        <end position="19"/>
    </location>
</feature>
<feature type="domain" description="RNB" evidence="8">
    <location>
        <begin position="500"/>
        <end position="840"/>
    </location>
</feature>
<dbReference type="Gene3D" id="2.40.50.690">
    <property type="match status" value="1"/>
</dbReference>
<dbReference type="Gene3D" id="2.40.50.700">
    <property type="match status" value="1"/>
</dbReference>
<evidence type="ECO:0000256" key="6">
    <source>
        <dbReference type="RuleBase" id="RU003901"/>
    </source>
</evidence>
<dbReference type="Proteomes" id="UP000077115">
    <property type="component" value="Unassembled WGS sequence"/>
</dbReference>
<feature type="region of interest" description="Disordered" evidence="7">
    <location>
        <begin position="174"/>
        <end position="233"/>
    </location>
</feature>
<name>A0A177WHZ7_BATDL</name>
<keyword evidence="3" id="KW-0378">Hydrolase</keyword>
<evidence type="ECO:0000256" key="5">
    <source>
        <dbReference type="ARBA" id="ARBA00022884"/>
    </source>
</evidence>
<dbReference type="InterPro" id="IPR041505">
    <property type="entry name" value="Dis3_CSD2"/>
</dbReference>
<dbReference type="Pfam" id="PF17877">
    <property type="entry name" value="Dis3l2_C_term"/>
    <property type="match status" value="1"/>
</dbReference>
<dbReference type="InterPro" id="IPR050180">
    <property type="entry name" value="RNR_Ribonuclease"/>
</dbReference>
<dbReference type="Pfam" id="PF00773">
    <property type="entry name" value="RNB"/>
    <property type="match status" value="1"/>
</dbReference>
<evidence type="ECO:0000256" key="4">
    <source>
        <dbReference type="ARBA" id="ARBA00022839"/>
    </source>
</evidence>
<dbReference type="Pfam" id="PF17849">
    <property type="entry name" value="OB_Dis3"/>
    <property type="match status" value="1"/>
</dbReference>
<dbReference type="InterPro" id="IPR001900">
    <property type="entry name" value="RNase_II/R"/>
</dbReference>
<dbReference type="AlphaFoldDB" id="A0A177WHZ7"/>
<reference evidence="9 10" key="1">
    <citation type="submission" date="2006-10" db="EMBL/GenBank/DDBJ databases">
        <title>The Genome Sequence of Batrachochytrium dendrobatidis JEL423.</title>
        <authorList>
            <consortium name="The Broad Institute Genome Sequencing Platform"/>
            <person name="Birren B."/>
            <person name="Lander E."/>
            <person name="Galagan J."/>
            <person name="Cuomo C."/>
            <person name="Devon K."/>
            <person name="Jaffe D."/>
            <person name="Butler J."/>
            <person name="Alvarez P."/>
            <person name="Gnerre S."/>
            <person name="Grabherr M."/>
            <person name="Kleber M."/>
            <person name="Mauceli E."/>
            <person name="Brockman W."/>
            <person name="Young S."/>
            <person name="LaButti K."/>
            <person name="Sykes S."/>
            <person name="DeCaprio D."/>
            <person name="Crawford M."/>
            <person name="Koehrsen M."/>
            <person name="Engels R."/>
            <person name="Montgomery P."/>
            <person name="Pearson M."/>
            <person name="Howarth C."/>
            <person name="Larson L."/>
            <person name="White J."/>
            <person name="O'Leary S."/>
            <person name="Kodira C."/>
            <person name="Zeng Q."/>
            <person name="Yandava C."/>
            <person name="Alvarado L."/>
            <person name="Longcore J."/>
            <person name="James T."/>
        </authorList>
    </citation>
    <scope>NUCLEOTIDE SEQUENCE [LARGE SCALE GENOMIC DNA]</scope>
    <source>
        <strain evidence="9 10">JEL423</strain>
    </source>
</reference>
<dbReference type="VEuPathDB" id="FungiDB:BDEG_23256"/>
<evidence type="ECO:0000256" key="2">
    <source>
        <dbReference type="ARBA" id="ARBA00022722"/>
    </source>
</evidence>
<dbReference type="eggNOG" id="KOG2102">
    <property type="taxonomic scope" value="Eukaryota"/>
</dbReference>
<dbReference type="Pfam" id="PF17216">
    <property type="entry name" value="Rrp44_CSD1"/>
    <property type="match status" value="1"/>
</dbReference>
<sequence>MQDTENSAAKSRKSGNRHAGKSDDLNTTSRNKGHRNRRRKPNADSQHDDAGKKRVNQPVGGQGINASNRDSPGNAMAGDERSSQNHASTGPSFRKQRYRPTMANVPHISSSFVKSSHDVATQDHILVTSQQESSVHPTHEANAASLATKVDNVRKPLLFLFDCFINPAACQTSNVVDDQKSQNKHPKPDYPASANTRSDSKTQCNRIDFQQQSSIKEIPHKKGSSDAFSKKSKKPAKQIFQEYLSLDQIKEGIENGSIFQGVLRINKANRNDGYVTINGSSDTDVYIPGATLINRAFSNDVVAFTKLSGDELKKAMASHKIKAETKMMESYERQKKCNLFKTEDVVQEHVESRIYGKVVGIISCKTANRIFVGTLHLDRPLSKSPSIDKNRSSRWIWFMPSDKSIPFMIISKELAPKEFLADPESFANILVTATLKSWSTTDALPHADYNGLLGQMGELHVESKALLQAAGVVWDDFSDSVLDCLPSLPWSIPEEEIAKRWDLRKTRIFSIDPETAKDLDDAVSCRALPDGRFEVGVHIADVSYFVHQKTALDDEALYRATTVYLVQRAIPMLPRLLCEELCSLNPDVDRLAFSVFWIFDAQGTIIGQPRFGRSVIRSCAKLSYEHAQAVIDGKPFAKHVEISAQVTLEDISTDILQLYKFSKIMRKKRYDDGALSIHSIKLWFSLDHLGNPVESGMYELKDSNRLIEEYMLLANMAVAQKIHEHFPSESLLRRHPIPGCSAMTKFVEKMARIGIVIDASSSGSLQESFEAIEDPLHRMITRMVAIRTMRRAVYYSSGDPSVEDFKHYALCVPFYTHFTSPIRRYCDLVVHRLLNSVLEGNLEASSPYTNATIMDIAEQCNDRKDASREAQTASSKLFLWAYLKKLAAANRIESKNEGFAEIIAEAYVQDVGTRSYDVLVPSYGIDQRVWIEDAVETGEILGVVSDEENAQLQVYWKRCDDDDESIEALTQGLKTLDMTTQHDSMQDLRESEIASPFDPKTTKIQVIQMYTRVFVKIIVDMSQRMSFKLSAIYPHPNLGATTMHRNAMGDHLVTSLPQEMDD</sequence>
<dbReference type="PROSITE" id="PS01175">
    <property type="entry name" value="RIBONUCLEASE_II"/>
    <property type="match status" value="1"/>
</dbReference>
<dbReference type="PANTHER" id="PTHR23355:SF9">
    <property type="entry name" value="DIS3-LIKE EXONUCLEASE 2"/>
    <property type="match status" value="1"/>
</dbReference>
<feature type="compositionally biased region" description="Polar residues" evidence="7">
    <location>
        <begin position="193"/>
        <end position="215"/>
    </location>
</feature>
<dbReference type="EMBL" id="DS022303">
    <property type="protein sequence ID" value="OAJ39406.1"/>
    <property type="molecule type" value="Genomic_DNA"/>
</dbReference>
<dbReference type="PANTHER" id="PTHR23355">
    <property type="entry name" value="RIBONUCLEASE"/>
    <property type="match status" value="1"/>
</dbReference>
<proteinExistence type="inferred from homology"/>
<reference evidence="9 10" key="2">
    <citation type="submission" date="2016-05" db="EMBL/GenBank/DDBJ databases">
        <title>Lineage-specific infection strategies underlie the spectrum of fungal disease in amphibians.</title>
        <authorList>
            <person name="Cuomo C.A."/>
            <person name="Farrer R.A."/>
            <person name="James T."/>
            <person name="Longcore J."/>
            <person name="Birren B."/>
        </authorList>
    </citation>
    <scope>NUCLEOTIDE SEQUENCE [LARGE SCALE GENOMIC DNA]</scope>
    <source>
        <strain evidence="9 10">JEL423</strain>
    </source>
</reference>
<dbReference type="GO" id="GO:0000175">
    <property type="term" value="F:3'-5'-RNA exonuclease activity"/>
    <property type="evidence" value="ECO:0007669"/>
    <property type="project" value="TreeGrafter"/>
</dbReference>
<dbReference type="GO" id="GO:0000932">
    <property type="term" value="C:P-body"/>
    <property type="evidence" value="ECO:0007669"/>
    <property type="project" value="TreeGrafter"/>
</dbReference>
<evidence type="ECO:0000256" key="3">
    <source>
        <dbReference type="ARBA" id="ARBA00022801"/>
    </source>
</evidence>
<dbReference type="SMART" id="SM00955">
    <property type="entry name" value="RNB"/>
    <property type="match status" value="1"/>
</dbReference>
<gene>
    <name evidence="9" type="ORF">BDEG_23256</name>
</gene>
<dbReference type="GO" id="GO:0006402">
    <property type="term" value="P:mRNA catabolic process"/>
    <property type="evidence" value="ECO:0007669"/>
    <property type="project" value="TreeGrafter"/>
</dbReference>
<evidence type="ECO:0000313" key="9">
    <source>
        <dbReference type="EMBL" id="OAJ39406.1"/>
    </source>
</evidence>
<comment type="similarity">
    <text evidence="1 6">Belongs to the RNR ribonuclease family.</text>
</comment>
<dbReference type="InterPro" id="IPR033771">
    <property type="entry name" value="Rrp44_CSD1"/>
</dbReference>
<feature type="compositionally biased region" description="Basic residues" evidence="7">
    <location>
        <begin position="31"/>
        <end position="40"/>
    </location>
</feature>
<dbReference type="InterPro" id="IPR041093">
    <property type="entry name" value="Dis3l2-like_C"/>
</dbReference>
<dbReference type="SUPFAM" id="SSF50249">
    <property type="entry name" value="Nucleic acid-binding proteins"/>
    <property type="match status" value="2"/>
</dbReference>
<dbReference type="Gene3D" id="2.40.50.140">
    <property type="entry name" value="Nucleic acid-binding proteins"/>
    <property type="match status" value="1"/>
</dbReference>
<evidence type="ECO:0000313" key="10">
    <source>
        <dbReference type="Proteomes" id="UP000077115"/>
    </source>
</evidence>
<accession>A0A177WHZ7</accession>
<keyword evidence="2" id="KW-0540">Nuclease</keyword>
<evidence type="ECO:0000256" key="1">
    <source>
        <dbReference type="ARBA" id="ARBA00005785"/>
    </source>
</evidence>
<evidence type="ECO:0000256" key="7">
    <source>
        <dbReference type="SAM" id="MobiDB-lite"/>
    </source>
</evidence>
<feature type="compositionally biased region" description="Basic and acidic residues" evidence="7">
    <location>
        <begin position="41"/>
        <end position="52"/>
    </location>
</feature>
<dbReference type="GO" id="GO:0003723">
    <property type="term" value="F:RNA binding"/>
    <property type="evidence" value="ECO:0007669"/>
    <property type="project" value="UniProtKB-KW"/>
</dbReference>
<protein>
    <recommendedName>
        <fullName evidence="8">RNB domain-containing protein</fullName>
    </recommendedName>
</protein>
<organism evidence="9 10">
    <name type="scientific">Batrachochytrium dendrobatidis (strain JEL423)</name>
    <dbReference type="NCBI Taxonomy" id="403673"/>
    <lineage>
        <taxon>Eukaryota</taxon>
        <taxon>Fungi</taxon>
        <taxon>Fungi incertae sedis</taxon>
        <taxon>Chytridiomycota</taxon>
        <taxon>Chytridiomycota incertae sedis</taxon>
        <taxon>Chytridiomycetes</taxon>
        <taxon>Rhizophydiales</taxon>
        <taxon>Rhizophydiales incertae sedis</taxon>
        <taxon>Batrachochytrium</taxon>
    </lineage>
</organism>
<keyword evidence="4" id="KW-0269">Exonuclease</keyword>
<feature type="region of interest" description="Disordered" evidence="7">
    <location>
        <begin position="1"/>
        <end position="99"/>
    </location>
</feature>
<dbReference type="InterPro" id="IPR022966">
    <property type="entry name" value="RNase_II/R_CS"/>
</dbReference>
<evidence type="ECO:0000259" key="8">
    <source>
        <dbReference type="SMART" id="SM00955"/>
    </source>
</evidence>
<keyword evidence="5" id="KW-0694">RNA-binding</keyword>
<dbReference type="InterPro" id="IPR012340">
    <property type="entry name" value="NA-bd_OB-fold"/>
</dbReference>